<dbReference type="RefSeq" id="XP_024739766.1">
    <property type="nucleotide sequence ID" value="XM_024874423.1"/>
</dbReference>
<feature type="non-terminal residue" evidence="2">
    <location>
        <position position="328"/>
    </location>
</feature>
<dbReference type="PANTHER" id="PTHR33112:SF9">
    <property type="entry name" value="HETEROKARYON INCOMPATIBILITY DOMAIN-CONTAINING PROTEIN"/>
    <property type="match status" value="1"/>
</dbReference>
<dbReference type="InterPro" id="IPR010730">
    <property type="entry name" value="HET"/>
</dbReference>
<reference evidence="2 3" key="1">
    <citation type="submission" date="2016-04" db="EMBL/GenBank/DDBJ databases">
        <title>A degradative enzymes factory behind the ericoid mycorrhizal symbiosis.</title>
        <authorList>
            <consortium name="DOE Joint Genome Institute"/>
            <person name="Martino E."/>
            <person name="Morin E."/>
            <person name="Grelet G."/>
            <person name="Kuo A."/>
            <person name="Kohler A."/>
            <person name="Daghino S."/>
            <person name="Barry K."/>
            <person name="Choi C."/>
            <person name="Cichocki N."/>
            <person name="Clum A."/>
            <person name="Copeland A."/>
            <person name="Hainaut M."/>
            <person name="Haridas S."/>
            <person name="Labutti K."/>
            <person name="Lindquist E."/>
            <person name="Lipzen A."/>
            <person name="Khouja H.-R."/>
            <person name="Murat C."/>
            <person name="Ohm R."/>
            <person name="Olson A."/>
            <person name="Spatafora J."/>
            <person name="Veneault-Fourrey C."/>
            <person name="Henrissat B."/>
            <person name="Grigoriev I."/>
            <person name="Martin F."/>
            <person name="Perotto S."/>
        </authorList>
    </citation>
    <scope>NUCLEOTIDE SEQUENCE [LARGE SCALE GENOMIC DNA]</scope>
    <source>
        <strain evidence="2 3">E</strain>
    </source>
</reference>
<organism evidence="2 3">
    <name type="scientific">Hyaloscypha bicolor E</name>
    <dbReference type="NCBI Taxonomy" id="1095630"/>
    <lineage>
        <taxon>Eukaryota</taxon>
        <taxon>Fungi</taxon>
        <taxon>Dikarya</taxon>
        <taxon>Ascomycota</taxon>
        <taxon>Pezizomycotina</taxon>
        <taxon>Leotiomycetes</taxon>
        <taxon>Helotiales</taxon>
        <taxon>Hyaloscyphaceae</taxon>
        <taxon>Hyaloscypha</taxon>
        <taxon>Hyaloscypha bicolor</taxon>
    </lineage>
</organism>
<evidence type="ECO:0000313" key="2">
    <source>
        <dbReference type="EMBL" id="PMD62862.1"/>
    </source>
</evidence>
<dbReference type="Pfam" id="PF06985">
    <property type="entry name" value="HET"/>
    <property type="match status" value="1"/>
</dbReference>
<dbReference type="Proteomes" id="UP000235371">
    <property type="component" value="Unassembled WGS sequence"/>
</dbReference>
<dbReference type="EMBL" id="KZ613783">
    <property type="protein sequence ID" value="PMD62862.1"/>
    <property type="molecule type" value="Genomic_DNA"/>
</dbReference>
<dbReference type="InParanoid" id="A0A2J6TIK8"/>
<evidence type="ECO:0000313" key="3">
    <source>
        <dbReference type="Proteomes" id="UP000235371"/>
    </source>
</evidence>
<gene>
    <name evidence="2" type="ORF">K444DRAFT_525195</name>
</gene>
<proteinExistence type="predicted"/>
<feature type="domain" description="Heterokaryon incompatibility" evidence="1">
    <location>
        <begin position="53"/>
        <end position="192"/>
    </location>
</feature>
<accession>A0A2J6TIK8</accession>
<dbReference type="GeneID" id="36582503"/>
<dbReference type="PANTHER" id="PTHR33112">
    <property type="entry name" value="DOMAIN PROTEIN, PUTATIVE-RELATED"/>
    <property type="match status" value="1"/>
</dbReference>
<dbReference type="OrthoDB" id="5125733at2759"/>
<evidence type="ECO:0000259" key="1">
    <source>
        <dbReference type="Pfam" id="PF06985"/>
    </source>
</evidence>
<sequence length="328" mass="37076">MKLAKEWLEECISPTHAGCQGSIEARLPTRVIYLGLDGEHPRLLVTNGTRGKYVTLSHCWGKVSPLVTTKSTLKKRIAGICVAELPKTFQDAILVTHGLGFRYLWIDSLCIVQDSKEDWDIESSRMQDVYACAIFNISADAALDSTSGLGTRRRLPPGIAVGSPKNGDYVRVGPDEEHLKHVLDTRAWVLQERMLSPRILHFSEYEMAWECDTCCRCECTVSSRKPMARSFRTIFGDTRSSTDEVPTAWFELIRQYSTLNLTCESDRFPAVAGLASRAAKIFNKTYLAGLWKETLPYCLLWHVKRYSSSTRLKEYVPSWSWASIHGEI</sequence>
<dbReference type="AlphaFoldDB" id="A0A2J6TIK8"/>
<dbReference type="STRING" id="1095630.A0A2J6TIK8"/>
<name>A0A2J6TIK8_9HELO</name>
<protein>
    <submittedName>
        <fullName evidence="2">HET-domain-containing protein</fullName>
    </submittedName>
</protein>
<keyword evidence="3" id="KW-1185">Reference proteome</keyword>